<dbReference type="SUPFAM" id="SSF52129">
    <property type="entry name" value="Caspase-like"/>
    <property type="match status" value="1"/>
</dbReference>
<dbReference type="AlphaFoldDB" id="A0A9X4RJB3"/>
<dbReference type="GO" id="GO:0004197">
    <property type="term" value="F:cysteine-type endopeptidase activity"/>
    <property type="evidence" value="ECO:0007669"/>
    <property type="project" value="InterPro"/>
</dbReference>
<organism evidence="2 3">
    <name type="scientific">Pseudanabaena catenata USMAC16</name>
    <dbReference type="NCBI Taxonomy" id="1855837"/>
    <lineage>
        <taxon>Bacteria</taxon>
        <taxon>Bacillati</taxon>
        <taxon>Cyanobacteriota</taxon>
        <taxon>Cyanophyceae</taxon>
        <taxon>Pseudanabaenales</taxon>
        <taxon>Pseudanabaenaceae</taxon>
        <taxon>Pseudanabaena</taxon>
    </lineage>
</organism>
<dbReference type="EMBL" id="VBTY01000161">
    <property type="protein sequence ID" value="MDG3496212.1"/>
    <property type="molecule type" value="Genomic_DNA"/>
</dbReference>
<evidence type="ECO:0000313" key="2">
    <source>
        <dbReference type="EMBL" id="MDG3496212.1"/>
    </source>
</evidence>
<reference evidence="2" key="1">
    <citation type="submission" date="2019-05" db="EMBL/GenBank/DDBJ databases">
        <title>Whole genome sequencing of Pseudanabaena catenata USMAC16.</title>
        <authorList>
            <person name="Khan Z."/>
            <person name="Omar W.M."/>
            <person name="Convey P."/>
            <person name="Merican F."/>
            <person name="Najimudin N."/>
        </authorList>
    </citation>
    <scope>NUCLEOTIDE SEQUENCE</scope>
    <source>
        <strain evidence="2">USMAC16</strain>
    </source>
</reference>
<protein>
    <submittedName>
        <fullName evidence="2">Caspase family protein</fullName>
    </submittedName>
</protein>
<sequence>MAEMFNHGYALLIGVGESKYHSLSLPVTVKDTQAIYGALTDRDLCGYPQEQIRVLNNDEATRDGILQGLSWLKKKVESDREATAIVYYSGHGWVDKSDNRYYLLQHDVKPSKLAASALSAEVFTDAIREIEAERLLVVIDSCHAAGMATSKDADAELMDEFDGFERVAFSKGLIEDLKRGKGRVVFTSSEGHQESWILKDQSLSIYTFHFLEALQGVGNQAGDRVVRVSNLMNYLGKSVPETTRQVYNRNQTPHFDFDTGDFAIALLRGGKGLSEKGWDEVRSEVGQKVNKIADKIVQKGKFITNINEAQGLHIGDNFYGGDHASHKSVVQKALENVTAGGNINVNISQSIGNETND</sequence>
<dbReference type="GO" id="GO:0005737">
    <property type="term" value="C:cytoplasm"/>
    <property type="evidence" value="ECO:0007669"/>
    <property type="project" value="TreeGrafter"/>
</dbReference>
<dbReference type="InterPro" id="IPR029030">
    <property type="entry name" value="Caspase-like_dom_sf"/>
</dbReference>
<dbReference type="RefSeq" id="WP_009628376.1">
    <property type="nucleotide sequence ID" value="NZ_VBTY01000161.1"/>
</dbReference>
<dbReference type="Gene3D" id="3.40.50.1460">
    <property type="match status" value="1"/>
</dbReference>
<dbReference type="InterPro" id="IPR011600">
    <property type="entry name" value="Pept_C14_caspase"/>
</dbReference>
<gene>
    <name evidence="2" type="ORF">FEV09_16830</name>
</gene>
<dbReference type="PANTHER" id="PTHR48104:SF30">
    <property type="entry name" value="METACASPASE-1"/>
    <property type="match status" value="1"/>
</dbReference>
<feature type="domain" description="Peptidase C14 caspase" evidence="1">
    <location>
        <begin position="8"/>
        <end position="244"/>
    </location>
</feature>
<dbReference type="PANTHER" id="PTHR48104">
    <property type="entry name" value="METACASPASE-4"/>
    <property type="match status" value="1"/>
</dbReference>
<keyword evidence="3" id="KW-1185">Reference proteome</keyword>
<dbReference type="InterPro" id="IPR050452">
    <property type="entry name" value="Metacaspase"/>
</dbReference>
<proteinExistence type="predicted"/>
<comment type="caution">
    <text evidence="2">The sequence shown here is derived from an EMBL/GenBank/DDBJ whole genome shotgun (WGS) entry which is preliminary data.</text>
</comment>
<evidence type="ECO:0000259" key="1">
    <source>
        <dbReference type="Pfam" id="PF00656"/>
    </source>
</evidence>
<dbReference type="Proteomes" id="UP001152872">
    <property type="component" value="Unassembled WGS sequence"/>
</dbReference>
<name>A0A9X4RJB3_9CYAN</name>
<evidence type="ECO:0000313" key="3">
    <source>
        <dbReference type="Proteomes" id="UP001152872"/>
    </source>
</evidence>
<dbReference type="Pfam" id="PF00656">
    <property type="entry name" value="Peptidase_C14"/>
    <property type="match status" value="1"/>
</dbReference>
<dbReference type="GO" id="GO:0006508">
    <property type="term" value="P:proteolysis"/>
    <property type="evidence" value="ECO:0007669"/>
    <property type="project" value="InterPro"/>
</dbReference>
<accession>A0A9X4RJB3</accession>